<dbReference type="RefSeq" id="WP_216965897.1">
    <property type="nucleotide sequence ID" value="NZ_JAHOPB010000003.1"/>
</dbReference>
<feature type="signal peptide" evidence="1">
    <location>
        <begin position="1"/>
        <end position="23"/>
    </location>
</feature>
<evidence type="ECO:0000313" key="3">
    <source>
        <dbReference type="Proteomes" id="UP000727907"/>
    </source>
</evidence>
<protein>
    <recommendedName>
        <fullName evidence="4">Outer membrane lipoprotein SlyB</fullName>
    </recommendedName>
</protein>
<feature type="chain" id="PRO_5045567789" description="Outer membrane lipoprotein SlyB" evidence="1">
    <location>
        <begin position="24"/>
        <end position="187"/>
    </location>
</feature>
<dbReference type="PROSITE" id="PS51257">
    <property type="entry name" value="PROKAR_LIPOPROTEIN"/>
    <property type="match status" value="1"/>
</dbReference>
<evidence type="ECO:0000313" key="2">
    <source>
        <dbReference type="EMBL" id="MBU8876751.1"/>
    </source>
</evidence>
<keyword evidence="3" id="KW-1185">Reference proteome</keyword>
<sequence>MIATRVRPLLLPLLLAAGLGACASNAVQPGIVSSSAPIAGTPVAGQPPGAPAQVAYAVPMGAGRVVSIREVGLAGAGGPGNGSGALMGGLLGAGVGATIGGITSQTVGGGLVGLLLGAVGGAIAGTIADGQRSGGRGIEVTVQRDDGQSVTVAQRDDGDVQLGDRVQIVQDGRGAAKVVRDAARNPD</sequence>
<keyword evidence="1" id="KW-0732">Signal</keyword>
<evidence type="ECO:0000256" key="1">
    <source>
        <dbReference type="SAM" id="SignalP"/>
    </source>
</evidence>
<comment type="caution">
    <text evidence="2">The sequence shown here is derived from an EMBL/GenBank/DDBJ whole genome shotgun (WGS) entry which is preliminary data.</text>
</comment>
<accession>A0ABS6IQ74</accession>
<dbReference type="Proteomes" id="UP000727907">
    <property type="component" value="Unassembled WGS sequence"/>
</dbReference>
<organism evidence="2 3">
    <name type="scientific">Reyranella humidisoli</name>
    <dbReference type="NCBI Taxonomy" id="2849149"/>
    <lineage>
        <taxon>Bacteria</taxon>
        <taxon>Pseudomonadati</taxon>
        <taxon>Pseudomonadota</taxon>
        <taxon>Alphaproteobacteria</taxon>
        <taxon>Hyphomicrobiales</taxon>
        <taxon>Reyranellaceae</taxon>
        <taxon>Reyranella</taxon>
    </lineage>
</organism>
<evidence type="ECO:0008006" key="4">
    <source>
        <dbReference type="Google" id="ProtNLM"/>
    </source>
</evidence>
<name>A0ABS6IQ74_9HYPH</name>
<dbReference type="EMBL" id="JAHOPB010000003">
    <property type="protein sequence ID" value="MBU8876751.1"/>
    <property type="molecule type" value="Genomic_DNA"/>
</dbReference>
<reference evidence="2 3" key="1">
    <citation type="submission" date="2021-06" db="EMBL/GenBank/DDBJ databases">
        <authorList>
            <person name="Lee D.H."/>
        </authorList>
    </citation>
    <scope>NUCLEOTIDE SEQUENCE [LARGE SCALE GENOMIC DNA]</scope>
    <source>
        <strain evidence="2 3">MMS21-HV4-11</strain>
    </source>
</reference>
<proteinExistence type="predicted"/>
<gene>
    <name evidence="2" type="ORF">KQ910_23450</name>
</gene>